<reference evidence="3" key="1">
    <citation type="submission" date="2015-01" db="EMBL/GenBank/DDBJ databases">
        <authorList>
            <person name="Aksoy S."/>
            <person name="Warren W."/>
            <person name="Wilson R.K."/>
        </authorList>
    </citation>
    <scope>NUCLEOTIDE SEQUENCE [LARGE SCALE GENOMIC DNA]</scope>
    <source>
        <strain evidence="3">IAEA</strain>
    </source>
</reference>
<protein>
    <submittedName>
        <fullName evidence="2">Uncharacterized protein</fullName>
    </submittedName>
</protein>
<dbReference type="VEuPathDB" id="VectorBase:GPPI049956"/>
<dbReference type="EnsemblMetazoa" id="GPPI049956-RA">
    <property type="protein sequence ID" value="GPPI049956-PA"/>
    <property type="gene ID" value="GPPI049956"/>
</dbReference>
<evidence type="ECO:0000313" key="2">
    <source>
        <dbReference type="EnsemblMetazoa" id="GPPI049956-PA"/>
    </source>
</evidence>
<evidence type="ECO:0000256" key="1">
    <source>
        <dbReference type="SAM" id="MobiDB-lite"/>
    </source>
</evidence>
<feature type="compositionally biased region" description="Low complexity" evidence="1">
    <location>
        <begin position="111"/>
        <end position="124"/>
    </location>
</feature>
<keyword evidence="3" id="KW-1185">Reference proteome</keyword>
<feature type="region of interest" description="Disordered" evidence="1">
    <location>
        <begin position="42"/>
        <end position="124"/>
    </location>
</feature>
<proteinExistence type="predicted"/>
<evidence type="ECO:0000313" key="3">
    <source>
        <dbReference type="Proteomes" id="UP000092460"/>
    </source>
</evidence>
<accession>A0A1B0C5V2</accession>
<dbReference type="EMBL" id="JXJN01026251">
    <property type="status" value="NOT_ANNOTATED_CDS"/>
    <property type="molecule type" value="Genomic_DNA"/>
</dbReference>
<name>A0A1B0C5V2_9MUSC</name>
<reference evidence="2" key="2">
    <citation type="submission" date="2020-05" db="UniProtKB">
        <authorList>
            <consortium name="EnsemblMetazoa"/>
        </authorList>
    </citation>
    <scope>IDENTIFICATION</scope>
    <source>
        <strain evidence="2">IAEA</strain>
    </source>
</reference>
<sequence>MKRGRTNPTLKSLTVSFFRFGQYGEETKLSSRINTLHWVAASSSASSGPQTPGGHMAVGATDRAGGPASHATHVADGDEKGSLYPPTNAETLHVPMEVKQPTNQRAPGVHSTSATTTSGTRETS</sequence>
<dbReference type="Proteomes" id="UP000092460">
    <property type="component" value="Unassembled WGS sequence"/>
</dbReference>
<dbReference type="AlphaFoldDB" id="A0A1B0C5V2"/>
<organism evidence="2 3">
    <name type="scientific">Glossina palpalis gambiensis</name>
    <dbReference type="NCBI Taxonomy" id="67801"/>
    <lineage>
        <taxon>Eukaryota</taxon>
        <taxon>Metazoa</taxon>
        <taxon>Ecdysozoa</taxon>
        <taxon>Arthropoda</taxon>
        <taxon>Hexapoda</taxon>
        <taxon>Insecta</taxon>
        <taxon>Pterygota</taxon>
        <taxon>Neoptera</taxon>
        <taxon>Endopterygota</taxon>
        <taxon>Diptera</taxon>
        <taxon>Brachycera</taxon>
        <taxon>Muscomorpha</taxon>
        <taxon>Hippoboscoidea</taxon>
        <taxon>Glossinidae</taxon>
        <taxon>Glossina</taxon>
    </lineage>
</organism>